<evidence type="ECO:0000313" key="5">
    <source>
        <dbReference type="Proteomes" id="UP000030686"/>
    </source>
</evidence>
<proteinExistence type="predicted"/>
<keyword evidence="1" id="KW-0862">Zinc</keyword>
<evidence type="ECO:0000256" key="2">
    <source>
        <dbReference type="SAM" id="MobiDB-lite"/>
    </source>
</evidence>
<dbReference type="InterPro" id="IPR013087">
    <property type="entry name" value="Znf_C2H2_type"/>
</dbReference>
<evidence type="ECO:0000313" key="4">
    <source>
        <dbReference type="EMBL" id="CDM38193.1"/>
    </source>
</evidence>
<gene>
    <name evidence="4" type="ORF">PROQFM164_S10g000007</name>
</gene>
<keyword evidence="1" id="KW-0863">Zinc-finger</keyword>
<feature type="region of interest" description="Disordered" evidence="2">
    <location>
        <begin position="1"/>
        <end position="44"/>
    </location>
</feature>
<dbReference type="PROSITE" id="PS50157">
    <property type="entry name" value="ZINC_FINGER_C2H2_2"/>
    <property type="match status" value="1"/>
</dbReference>
<dbReference type="OMA" id="NICGMEQ"/>
<accession>W6QMS7</accession>
<evidence type="ECO:0000259" key="3">
    <source>
        <dbReference type="PROSITE" id="PS50157"/>
    </source>
</evidence>
<reference evidence="4" key="1">
    <citation type="journal article" date="2014" name="Nat. Commun.">
        <title>Multiple recent horizontal transfers of a large genomic region in cheese making fungi.</title>
        <authorList>
            <person name="Cheeseman K."/>
            <person name="Ropars J."/>
            <person name="Renault P."/>
            <person name="Dupont J."/>
            <person name="Gouzy J."/>
            <person name="Branca A."/>
            <person name="Abraham A.L."/>
            <person name="Ceppi M."/>
            <person name="Conseiller E."/>
            <person name="Debuchy R."/>
            <person name="Malagnac F."/>
            <person name="Goarin A."/>
            <person name="Silar P."/>
            <person name="Lacoste S."/>
            <person name="Sallet E."/>
            <person name="Bensimon A."/>
            <person name="Giraud T."/>
            <person name="Brygoo Y."/>
        </authorList>
    </citation>
    <scope>NUCLEOTIDE SEQUENCE [LARGE SCALE GENOMIC DNA]</scope>
    <source>
        <strain evidence="4">FM164</strain>
    </source>
</reference>
<name>W6QMS7_PENRF</name>
<dbReference type="AlphaFoldDB" id="W6QMS7"/>
<dbReference type="OrthoDB" id="3544487at2759"/>
<dbReference type="GO" id="GO:0008270">
    <property type="term" value="F:zinc ion binding"/>
    <property type="evidence" value="ECO:0007669"/>
    <property type="project" value="UniProtKB-KW"/>
</dbReference>
<keyword evidence="1" id="KW-0479">Metal-binding</keyword>
<organism evidence="4 5">
    <name type="scientific">Penicillium roqueforti (strain FM164)</name>
    <dbReference type="NCBI Taxonomy" id="1365484"/>
    <lineage>
        <taxon>Eukaryota</taxon>
        <taxon>Fungi</taxon>
        <taxon>Dikarya</taxon>
        <taxon>Ascomycota</taxon>
        <taxon>Pezizomycotina</taxon>
        <taxon>Eurotiomycetes</taxon>
        <taxon>Eurotiomycetidae</taxon>
        <taxon>Eurotiales</taxon>
        <taxon>Aspergillaceae</taxon>
        <taxon>Penicillium</taxon>
    </lineage>
</organism>
<feature type="domain" description="C2H2-type" evidence="3">
    <location>
        <begin position="107"/>
        <end position="130"/>
    </location>
</feature>
<dbReference type="PROSITE" id="PS00028">
    <property type="entry name" value="ZINC_FINGER_C2H2_1"/>
    <property type="match status" value="1"/>
</dbReference>
<protein>
    <submittedName>
        <fullName evidence="4">Zinc finger, C2H2</fullName>
    </submittedName>
</protein>
<evidence type="ECO:0000256" key="1">
    <source>
        <dbReference type="PROSITE-ProRule" id="PRU00042"/>
    </source>
</evidence>
<dbReference type="EMBL" id="HG792024">
    <property type="protein sequence ID" value="CDM38193.1"/>
    <property type="molecule type" value="Genomic_DNA"/>
</dbReference>
<sequence length="137" mass="15125">MDAEEGAPSRRCVTQKCSTNDVDMPPAALLPKRQNPTLSDKSDDTFSKAISSACVKSPTERPTTCFICLGSPGLPQSDRLWMYKPSGSLSRHSIKKHIKLFPNDMHYECSFCGEKLESKSALLNHAERVHGTVIRSS</sequence>
<dbReference type="Gene3D" id="3.30.160.60">
    <property type="entry name" value="Classic Zinc Finger"/>
    <property type="match status" value="1"/>
</dbReference>
<keyword evidence="5" id="KW-1185">Reference proteome</keyword>
<dbReference type="Proteomes" id="UP000030686">
    <property type="component" value="Unassembled WGS sequence"/>
</dbReference>
<dbReference type="STRING" id="1365484.W6QMS7"/>